<dbReference type="InterPro" id="IPR002347">
    <property type="entry name" value="SDR_fam"/>
</dbReference>
<dbReference type="SUPFAM" id="SSF51735">
    <property type="entry name" value="NAD(P)-binding Rossmann-fold domains"/>
    <property type="match status" value="1"/>
</dbReference>
<accession>A0ABS4VUX5</accession>
<evidence type="ECO:0000256" key="2">
    <source>
        <dbReference type="ARBA" id="ARBA00023002"/>
    </source>
</evidence>
<dbReference type="CDD" id="cd05233">
    <property type="entry name" value="SDR_c"/>
    <property type="match status" value="1"/>
</dbReference>
<protein>
    <submittedName>
        <fullName evidence="3">NAD(P)-dependent dehydrogenase (Short-subunit alcohol dehydrogenase family)</fullName>
    </submittedName>
</protein>
<dbReference type="InterPro" id="IPR020904">
    <property type="entry name" value="Sc_DH/Rdtase_CS"/>
</dbReference>
<dbReference type="Proteomes" id="UP001519295">
    <property type="component" value="Unassembled WGS sequence"/>
</dbReference>
<dbReference type="PANTHER" id="PTHR24321">
    <property type="entry name" value="DEHYDROGENASES, SHORT CHAIN"/>
    <property type="match status" value="1"/>
</dbReference>
<comment type="similarity">
    <text evidence="1">Belongs to the short-chain dehydrogenases/reductases (SDR) family.</text>
</comment>
<evidence type="ECO:0000313" key="4">
    <source>
        <dbReference type="Proteomes" id="UP001519295"/>
    </source>
</evidence>
<evidence type="ECO:0000313" key="3">
    <source>
        <dbReference type="EMBL" id="MBP2367714.1"/>
    </source>
</evidence>
<evidence type="ECO:0000256" key="1">
    <source>
        <dbReference type="ARBA" id="ARBA00006484"/>
    </source>
</evidence>
<organism evidence="3 4">
    <name type="scientific">Pseudonocardia parietis</name>
    <dbReference type="NCBI Taxonomy" id="570936"/>
    <lineage>
        <taxon>Bacteria</taxon>
        <taxon>Bacillati</taxon>
        <taxon>Actinomycetota</taxon>
        <taxon>Actinomycetes</taxon>
        <taxon>Pseudonocardiales</taxon>
        <taxon>Pseudonocardiaceae</taxon>
        <taxon>Pseudonocardia</taxon>
    </lineage>
</organism>
<sequence>MPLPTGSTPDYPGLLRLPDRHVLVLGGGLGIGHQTCVAAASVGANVTVVDTDAERAKRVADEVGGLPLVGDATNREEVERMVAEAVARFGPLHGLADIIGISNLATIADSDDEVFERGIALNLRHVFLALQIGARAMTDGGSMAFVGSISGVRSAPKHAVYGAAKAGLSNLAASAAVEYGPAGIRVNVVAPGQTYTPRVAERHPEPDYYETAARPVPLGRVGEPSDIASALLFFLSDLSQWVTGQTLVVDGGTSRNYPYPMG</sequence>
<dbReference type="Gene3D" id="3.40.50.720">
    <property type="entry name" value="NAD(P)-binding Rossmann-like Domain"/>
    <property type="match status" value="1"/>
</dbReference>
<dbReference type="Pfam" id="PF13561">
    <property type="entry name" value="adh_short_C2"/>
    <property type="match status" value="1"/>
</dbReference>
<dbReference type="EMBL" id="JAGINU010000001">
    <property type="protein sequence ID" value="MBP2367714.1"/>
    <property type="molecule type" value="Genomic_DNA"/>
</dbReference>
<keyword evidence="4" id="KW-1185">Reference proteome</keyword>
<gene>
    <name evidence="3" type="ORF">JOF36_003410</name>
</gene>
<dbReference type="PANTHER" id="PTHR24321:SF14">
    <property type="entry name" value="SHORT-CHAIN TYPE DEHYDROGENASE_REDUCTASE BLR2146-RELATED"/>
    <property type="match status" value="1"/>
</dbReference>
<dbReference type="PROSITE" id="PS00061">
    <property type="entry name" value="ADH_SHORT"/>
    <property type="match status" value="1"/>
</dbReference>
<reference evidence="3 4" key="1">
    <citation type="submission" date="2021-03" db="EMBL/GenBank/DDBJ databases">
        <title>Sequencing the genomes of 1000 actinobacteria strains.</title>
        <authorList>
            <person name="Klenk H.-P."/>
        </authorList>
    </citation>
    <scope>NUCLEOTIDE SEQUENCE [LARGE SCALE GENOMIC DNA]</scope>
    <source>
        <strain evidence="3 4">DSM 45256</strain>
    </source>
</reference>
<dbReference type="RefSeq" id="WP_210027873.1">
    <property type="nucleotide sequence ID" value="NZ_JAGINU010000001.1"/>
</dbReference>
<dbReference type="InterPro" id="IPR036291">
    <property type="entry name" value="NAD(P)-bd_dom_sf"/>
</dbReference>
<name>A0ABS4VUX5_9PSEU</name>
<keyword evidence="2" id="KW-0560">Oxidoreductase</keyword>
<comment type="caution">
    <text evidence="3">The sequence shown here is derived from an EMBL/GenBank/DDBJ whole genome shotgun (WGS) entry which is preliminary data.</text>
</comment>
<proteinExistence type="inferred from homology"/>
<dbReference type="PRINTS" id="PR00081">
    <property type="entry name" value="GDHRDH"/>
</dbReference>